<dbReference type="AlphaFoldDB" id="A0A7R9YBC1"/>
<organism evidence="7">
    <name type="scientific">Pinguiococcus pyrenoidosus</name>
    <dbReference type="NCBI Taxonomy" id="172671"/>
    <lineage>
        <taxon>Eukaryota</taxon>
        <taxon>Sar</taxon>
        <taxon>Stramenopiles</taxon>
        <taxon>Ochrophyta</taxon>
        <taxon>Pinguiophyceae</taxon>
        <taxon>Pinguiochrysidales</taxon>
        <taxon>Pinguiochrysidaceae</taxon>
        <taxon>Pinguiococcus</taxon>
    </lineage>
</organism>
<keyword evidence="2 4" id="KW-0371">Homeobox</keyword>
<feature type="compositionally biased region" description="Polar residues" evidence="5">
    <location>
        <begin position="216"/>
        <end position="226"/>
    </location>
</feature>
<feature type="region of interest" description="Disordered" evidence="5">
    <location>
        <begin position="585"/>
        <end position="624"/>
    </location>
</feature>
<dbReference type="GO" id="GO:0003677">
    <property type="term" value="F:DNA binding"/>
    <property type="evidence" value="ECO:0007669"/>
    <property type="project" value="UniProtKB-UniRule"/>
</dbReference>
<keyword evidence="3 4" id="KW-0539">Nucleus</keyword>
<dbReference type="SMART" id="SM00389">
    <property type="entry name" value="HOX"/>
    <property type="match status" value="1"/>
</dbReference>
<name>A0A7R9YBC1_9STRA</name>
<evidence type="ECO:0000256" key="4">
    <source>
        <dbReference type="PROSITE-ProRule" id="PRU00108"/>
    </source>
</evidence>
<protein>
    <recommendedName>
        <fullName evidence="6">Homeobox domain-containing protein</fullName>
    </recommendedName>
</protein>
<dbReference type="InterPro" id="IPR050224">
    <property type="entry name" value="TALE_homeobox"/>
</dbReference>
<feature type="compositionally biased region" description="Basic and acidic residues" evidence="5">
    <location>
        <begin position="251"/>
        <end position="262"/>
    </location>
</feature>
<sequence>MMDSFGPGGPRAIFSEPWMAPADPHAPDASSLQLVDSLAKFGAEHKQRPLAPKPVPVSPSQKSNPGSLKEEEMIRMLFDDLVPGRFGMSIDEVKQGFADKIAAAEKGLKEAGDYEQRLALYQRLRGRFREQYQHVETVFEGIAQQKLMLFGDSISEAEIARIKECSAIQCLGTLSLLVDEFVRRTNEIMEAPVSKVQEALATKPAGALDGAESDPDSVSSHGNNASDIAYRYGRPHDPKSTPGDGSGGKRGRAEAKSAEDARGKKKRTRKNLSREAREILTQWLNAHWTDPYPTQDEKIALSRQAGITIDQVNNWFINARVRTWRPKVKSEYANRAKREGDRRVHVGLLSSASSRADPMKDLISVAELRDGGIDSRARLALVNSQTGLGPGSIIGAGLGGSTSPYGSGPGFVSPDTQDALQAQAQVQRFKMEQLQAQRHRQDQFDRVRGLARRRAGGQAQPGVAAQMAFRQGAGAGFNAGIGRPPIHSGQVGKFGQDFGPRNAYDLAASLDASGQRKIPPGIPGMGLASSSAMENPGVFPYPPFSSNMPDLAGGGAMLLGNSSPMMADDYESVMAGSLGGLGGRGATEGAGADNGPGQNAAKKPGTRGGRISYSAHEARPGRRNVKMWQQSLHDDNKAMSFSQSPQMPFDGTPGLAGTASAQGRASHAFSPFGVGDISPSLGLGLTSPFQGFDGALSPDGNIGFGLGGFSPCHINQSIFGNDHEDGKQN</sequence>
<dbReference type="InterPro" id="IPR001356">
    <property type="entry name" value="HD"/>
</dbReference>
<feature type="region of interest" description="Disordered" evidence="5">
    <location>
        <begin position="1"/>
        <end position="33"/>
    </location>
</feature>
<feature type="compositionally biased region" description="Low complexity" evidence="5">
    <location>
        <begin position="20"/>
        <end position="29"/>
    </location>
</feature>
<dbReference type="PROSITE" id="PS50071">
    <property type="entry name" value="HOMEOBOX_2"/>
    <property type="match status" value="1"/>
</dbReference>
<dbReference type="InterPro" id="IPR008422">
    <property type="entry name" value="KN_HD"/>
</dbReference>
<feature type="region of interest" description="Disordered" evidence="5">
    <location>
        <begin position="47"/>
        <end position="69"/>
    </location>
</feature>
<dbReference type="Gene3D" id="1.10.10.60">
    <property type="entry name" value="Homeodomain-like"/>
    <property type="match status" value="1"/>
</dbReference>
<evidence type="ECO:0000256" key="2">
    <source>
        <dbReference type="ARBA" id="ARBA00023155"/>
    </source>
</evidence>
<feature type="DNA-binding region" description="Homeobox" evidence="4">
    <location>
        <begin position="265"/>
        <end position="327"/>
    </location>
</feature>
<dbReference type="EMBL" id="HBEA01006630">
    <property type="protein sequence ID" value="CAD8255613.1"/>
    <property type="molecule type" value="Transcribed_RNA"/>
</dbReference>
<evidence type="ECO:0000256" key="1">
    <source>
        <dbReference type="ARBA" id="ARBA00023125"/>
    </source>
</evidence>
<dbReference type="GO" id="GO:0005634">
    <property type="term" value="C:nucleus"/>
    <property type="evidence" value="ECO:0007669"/>
    <property type="project" value="UniProtKB-SubCell"/>
</dbReference>
<evidence type="ECO:0000259" key="6">
    <source>
        <dbReference type="PROSITE" id="PS50071"/>
    </source>
</evidence>
<evidence type="ECO:0000256" key="5">
    <source>
        <dbReference type="SAM" id="MobiDB-lite"/>
    </source>
</evidence>
<accession>A0A7R9YBC1</accession>
<dbReference type="SUPFAM" id="SSF46689">
    <property type="entry name" value="Homeodomain-like"/>
    <property type="match status" value="1"/>
</dbReference>
<proteinExistence type="predicted"/>
<evidence type="ECO:0000256" key="3">
    <source>
        <dbReference type="ARBA" id="ARBA00023242"/>
    </source>
</evidence>
<gene>
    <name evidence="7" type="ORF">PPYR1160_LOCUS5105</name>
</gene>
<dbReference type="PANTHER" id="PTHR11850">
    <property type="entry name" value="HOMEOBOX PROTEIN TRANSCRIPTION FACTORS"/>
    <property type="match status" value="1"/>
</dbReference>
<comment type="subcellular location">
    <subcellularLocation>
        <location evidence="4">Nucleus</location>
    </subcellularLocation>
</comment>
<feature type="domain" description="Homeobox" evidence="6">
    <location>
        <begin position="263"/>
        <end position="326"/>
    </location>
</feature>
<feature type="region of interest" description="Disordered" evidence="5">
    <location>
        <begin position="205"/>
        <end position="273"/>
    </location>
</feature>
<dbReference type="InterPro" id="IPR009057">
    <property type="entry name" value="Homeodomain-like_sf"/>
</dbReference>
<dbReference type="CDD" id="cd00086">
    <property type="entry name" value="homeodomain"/>
    <property type="match status" value="1"/>
</dbReference>
<dbReference type="PROSITE" id="PS00027">
    <property type="entry name" value="HOMEOBOX_1"/>
    <property type="match status" value="1"/>
</dbReference>
<feature type="compositionally biased region" description="Gly residues" evidence="5">
    <location>
        <begin position="585"/>
        <end position="594"/>
    </location>
</feature>
<keyword evidence="1 4" id="KW-0238">DNA-binding</keyword>
<dbReference type="GO" id="GO:0000981">
    <property type="term" value="F:DNA-binding transcription factor activity, RNA polymerase II-specific"/>
    <property type="evidence" value="ECO:0007669"/>
    <property type="project" value="InterPro"/>
</dbReference>
<dbReference type="InterPro" id="IPR017970">
    <property type="entry name" value="Homeobox_CS"/>
</dbReference>
<evidence type="ECO:0000313" key="7">
    <source>
        <dbReference type="EMBL" id="CAD8255613.1"/>
    </source>
</evidence>
<dbReference type="Pfam" id="PF05920">
    <property type="entry name" value="Homeobox_KN"/>
    <property type="match status" value="1"/>
</dbReference>
<reference evidence="7" key="1">
    <citation type="submission" date="2021-01" db="EMBL/GenBank/DDBJ databases">
        <authorList>
            <person name="Corre E."/>
            <person name="Pelletier E."/>
            <person name="Niang G."/>
            <person name="Scheremetjew M."/>
            <person name="Finn R."/>
            <person name="Kale V."/>
            <person name="Holt S."/>
            <person name="Cochrane G."/>
            <person name="Meng A."/>
            <person name="Brown T."/>
            <person name="Cohen L."/>
        </authorList>
    </citation>
    <scope>NUCLEOTIDE SEQUENCE</scope>
    <source>
        <strain evidence="7">CCMP2078</strain>
    </source>
</reference>